<keyword evidence="4" id="KW-1185">Reference proteome</keyword>
<feature type="domain" description="HTH cro/C1-type" evidence="2">
    <location>
        <begin position="20"/>
        <end position="74"/>
    </location>
</feature>
<comment type="similarity">
    <text evidence="1">Belongs to the short-chain fatty acyl-CoA assimilation regulator (ScfR) family.</text>
</comment>
<dbReference type="Pfam" id="PF01381">
    <property type="entry name" value="HTH_3"/>
    <property type="match status" value="1"/>
</dbReference>
<reference evidence="3 4" key="1">
    <citation type="submission" date="2019-03" db="EMBL/GenBank/DDBJ databases">
        <title>Genomic Encyclopedia of Type Strains, Phase IV (KMG-IV): sequencing the most valuable type-strain genomes for metagenomic binning, comparative biology and taxonomic classification.</title>
        <authorList>
            <person name="Goeker M."/>
        </authorList>
    </citation>
    <scope>NUCLEOTIDE SEQUENCE [LARGE SCALE GENOMIC DNA]</scope>
    <source>
        <strain evidence="3 4">DSM 28679</strain>
    </source>
</reference>
<dbReference type="SMART" id="SM00530">
    <property type="entry name" value="HTH_XRE"/>
    <property type="match status" value="1"/>
</dbReference>
<dbReference type="SUPFAM" id="SSF47413">
    <property type="entry name" value="lambda repressor-like DNA-binding domains"/>
    <property type="match status" value="1"/>
</dbReference>
<dbReference type="CDD" id="cd00093">
    <property type="entry name" value="HTH_XRE"/>
    <property type="match status" value="1"/>
</dbReference>
<dbReference type="Proteomes" id="UP000294575">
    <property type="component" value="Unassembled WGS sequence"/>
</dbReference>
<dbReference type="PANTHER" id="PTHR43236">
    <property type="entry name" value="ANTITOXIN HIGA1"/>
    <property type="match status" value="1"/>
</dbReference>
<dbReference type="InterPro" id="IPR001387">
    <property type="entry name" value="Cro/C1-type_HTH"/>
</dbReference>
<dbReference type="EMBL" id="SNYK01000016">
    <property type="protein sequence ID" value="TDQ35355.1"/>
    <property type="molecule type" value="Genomic_DNA"/>
</dbReference>
<dbReference type="Pfam" id="PF06114">
    <property type="entry name" value="Peptidase_M78"/>
    <property type="match status" value="1"/>
</dbReference>
<sequence length="369" mass="41996">MVDAIAEFKPDWASPPGETILDLAEEKSWTQSELAKRLGYSDKHLSLLVNGKVSLTLDAAARLERVLGGSVEFWMNREAHYQRHNARLEAERNYHAWSDWLEQLPVLELMKIEAIPKLRNVAKNKPAIVEHCLRFFGIASPGEWQAHYAGMEFSFRRSQTLSADVGAVSAWLRLGEQTAERLELPKYNKRKFELALEQIRSMTLLKPDEFIPQMKALLTQAGVCLALVPAIPKARVSGVARWLNPSKPLIQLSLYGKTNDKFWFTFFHEAAHLLLHAEAGKGKQAIFLDDPGAGRSDNEQEHEANLWAAHYLIPVQYEPELRLLKSRADILSFAKKTQIHPGIVVGRLQHEGLMDFRQLNGLKTTYEWE</sequence>
<dbReference type="InterPro" id="IPR010982">
    <property type="entry name" value="Lambda_DNA-bd_dom_sf"/>
</dbReference>
<dbReference type="Gene3D" id="1.10.260.40">
    <property type="entry name" value="lambda repressor-like DNA-binding domains"/>
    <property type="match status" value="1"/>
</dbReference>
<evidence type="ECO:0000259" key="2">
    <source>
        <dbReference type="PROSITE" id="PS50943"/>
    </source>
</evidence>
<evidence type="ECO:0000313" key="3">
    <source>
        <dbReference type="EMBL" id="TDQ35355.1"/>
    </source>
</evidence>
<evidence type="ECO:0000256" key="1">
    <source>
        <dbReference type="ARBA" id="ARBA00007227"/>
    </source>
</evidence>
<dbReference type="GO" id="GO:0003677">
    <property type="term" value="F:DNA binding"/>
    <property type="evidence" value="ECO:0007669"/>
    <property type="project" value="InterPro"/>
</dbReference>
<dbReference type="AlphaFoldDB" id="A0A4R6TYQ3"/>
<dbReference type="RefSeq" id="WP_101495608.1">
    <property type="nucleotide sequence ID" value="NZ_LNJZ01000002.1"/>
</dbReference>
<dbReference type="PANTHER" id="PTHR43236:SF1">
    <property type="entry name" value="BLL7220 PROTEIN"/>
    <property type="match status" value="1"/>
</dbReference>
<dbReference type="OrthoDB" id="9796786at2"/>
<dbReference type="InterPro" id="IPR010359">
    <property type="entry name" value="IrrE_HExxH"/>
</dbReference>
<gene>
    <name evidence="3" type="ORF">DFQ45_11645</name>
</gene>
<comment type="caution">
    <text evidence="3">The sequence shown here is derived from an EMBL/GenBank/DDBJ whole genome shotgun (WGS) entry which is preliminary data.</text>
</comment>
<dbReference type="InterPro" id="IPR052345">
    <property type="entry name" value="Rad_response_metalloprotease"/>
</dbReference>
<dbReference type="PROSITE" id="PS50943">
    <property type="entry name" value="HTH_CROC1"/>
    <property type="match status" value="1"/>
</dbReference>
<proteinExistence type="inferred from homology"/>
<accession>A0A4R6TYQ3</accession>
<organism evidence="3 4">
    <name type="scientific">Thiopseudomonas denitrificans</name>
    <dbReference type="NCBI Taxonomy" id="1501432"/>
    <lineage>
        <taxon>Bacteria</taxon>
        <taxon>Pseudomonadati</taxon>
        <taxon>Pseudomonadota</taxon>
        <taxon>Gammaproteobacteria</taxon>
        <taxon>Pseudomonadales</taxon>
        <taxon>Pseudomonadaceae</taxon>
        <taxon>Thiopseudomonas</taxon>
    </lineage>
</organism>
<evidence type="ECO:0000313" key="4">
    <source>
        <dbReference type="Proteomes" id="UP000294575"/>
    </source>
</evidence>
<name>A0A4R6TYQ3_9GAMM</name>
<protein>
    <submittedName>
        <fullName evidence="3">HTH-type transcriptional regulator/antitoxin HigA</fullName>
    </submittedName>
</protein>